<gene>
    <name evidence="1" type="ORF">TDSAC_0636</name>
</gene>
<sequence length="183" mass="22068">MSNYIRDKSFYFLHKDKYGVLGYKAFFNNLKNQFENSEFYRIKSITHTSLGKVNVIFYIPDYLIKTNSDKNFYDLNGNVVSGENLKNKKFIFVNSIIKNSEFFDMLQNIVYYSTLYGFTPDYIFFYDDIIKFKDKSTTVFEFKNDGKFDEKFRNIFDFLENLNNKNWPKEIILLDERRLVVKK</sequence>
<name>A0A2R4VZP3_THEAF</name>
<proteinExistence type="predicted"/>
<reference evidence="1 2" key="1">
    <citation type="submission" date="2017-04" db="EMBL/GenBank/DDBJ databases">
        <title>Genomic insights into metabolism of Thermodesulfobium acidiphilum.</title>
        <authorList>
            <person name="Toshchakov S.V."/>
            <person name="Frolov E.N."/>
            <person name="Kublanov I.V."/>
            <person name="Samarov N.I."/>
            <person name="Novikov A."/>
            <person name="Lebedinsky A.V."/>
            <person name="Bonch-Osmolovskaya E.A."/>
            <person name="Chernyh N.A."/>
        </authorList>
    </citation>
    <scope>NUCLEOTIDE SEQUENCE [LARGE SCALE GENOMIC DNA]</scope>
    <source>
        <strain evidence="1 2">3127-1</strain>
    </source>
</reference>
<dbReference type="OrthoDB" id="9827975at2"/>
<dbReference type="AlphaFoldDB" id="A0A2R4VZP3"/>
<protein>
    <submittedName>
        <fullName evidence="1">Uncharacterized protein</fullName>
    </submittedName>
</protein>
<organism evidence="1 2">
    <name type="scientific">Thermodesulfobium acidiphilum</name>
    <dbReference type="NCBI Taxonomy" id="1794699"/>
    <lineage>
        <taxon>Bacteria</taxon>
        <taxon>Pseudomonadati</taxon>
        <taxon>Thermodesulfobiota</taxon>
        <taxon>Thermodesulfobiia</taxon>
        <taxon>Thermodesulfobiales</taxon>
        <taxon>Thermodesulfobiaceae</taxon>
        <taxon>Thermodesulfobium</taxon>
    </lineage>
</organism>
<dbReference type="EMBL" id="CP020921">
    <property type="protein sequence ID" value="AWB10009.1"/>
    <property type="molecule type" value="Genomic_DNA"/>
</dbReference>
<keyword evidence="2" id="KW-1185">Reference proteome</keyword>
<accession>A0A2R4VZP3</accession>
<dbReference type="Proteomes" id="UP000244792">
    <property type="component" value="Chromosome"/>
</dbReference>
<dbReference type="KEGG" id="taci:TDSAC_0636"/>
<dbReference type="RefSeq" id="WP_108308842.1">
    <property type="nucleotide sequence ID" value="NZ_CP020921.1"/>
</dbReference>
<evidence type="ECO:0000313" key="2">
    <source>
        <dbReference type="Proteomes" id="UP000244792"/>
    </source>
</evidence>
<evidence type="ECO:0000313" key="1">
    <source>
        <dbReference type="EMBL" id="AWB10009.1"/>
    </source>
</evidence>